<dbReference type="PANTHER" id="PTHR33540:SF2">
    <property type="entry name" value="TRNA THREONYLCARBAMOYLADENOSINE BIOSYNTHESIS PROTEIN TSAE"/>
    <property type="match status" value="1"/>
</dbReference>
<dbReference type="EMBL" id="FUZU01000004">
    <property type="protein sequence ID" value="SKC86489.1"/>
    <property type="molecule type" value="Genomic_DNA"/>
</dbReference>
<dbReference type="Pfam" id="PF02367">
    <property type="entry name" value="TsaE"/>
    <property type="match status" value="1"/>
</dbReference>
<evidence type="ECO:0000256" key="5">
    <source>
        <dbReference type="ARBA" id="ARBA00022694"/>
    </source>
</evidence>
<dbReference type="GO" id="GO:0005737">
    <property type="term" value="C:cytoplasm"/>
    <property type="evidence" value="ECO:0007669"/>
    <property type="project" value="UniProtKB-SubCell"/>
</dbReference>
<reference evidence="11 12" key="1">
    <citation type="submission" date="2017-02" db="EMBL/GenBank/DDBJ databases">
        <authorList>
            <person name="Peterson S.W."/>
        </authorList>
    </citation>
    <scope>NUCLEOTIDE SEQUENCE [LARGE SCALE GENOMIC DNA]</scope>
    <source>
        <strain evidence="11 12">DSM 25262</strain>
    </source>
</reference>
<protein>
    <recommendedName>
        <fullName evidence="3">tRNA threonylcarbamoyladenosine biosynthesis protein TsaE</fullName>
    </recommendedName>
    <alternativeName>
        <fullName evidence="10">t(6)A37 threonylcarbamoyladenosine biosynthesis protein TsaE</fullName>
    </alternativeName>
</protein>
<keyword evidence="8" id="KW-0067">ATP-binding</keyword>
<evidence type="ECO:0000256" key="3">
    <source>
        <dbReference type="ARBA" id="ARBA00019010"/>
    </source>
</evidence>
<dbReference type="InterPro" id="IPR027417">
    <property type="entry name" value="P-loop_NTPase"/>
</dbReference>
<keyword evidence="9" id="KW-0460">Magnesium</keyword>
<evidence type="ECO:0000256" key="10">
    <source>
        <dbReference type="ARBA" id="ARBA00032441"/>
    </source>
</evidence>
<keyword evidence="6" id="KW-0479">Metal-binding</keyword>
<comment type="subcellular location">
    <subcellularLocation>
        <location evidence="1">Cytoplasm</location>
    </subcellularLocation>
</comment>
<dbReference type="NCBIfam" id="TIGR00150">
    <property type="entry name" value="T6A_YjeE"/>
    <property type="match status" value="1"/>
</dbReference>
<dbReference type="Gene3D" id="3.40.50.300">
    <property type="entry name" value="P-loop containing nucleotide triphosphate hydrolases"/>
    <property type="match status" value="1"/>
</dbReference>
<evidence type="ECO:0000256" key="4">
    <source>
        <dbReference type="ARBA" id="ARBA00022490"/>
    </source>
</evidence>
<dbReference type="STRING" id="688867.SAMN05660236_5161"/>
<evidence type="ECO:0000256" key="7">
    <source>
        <dbReference type="ARBA" id="ARBA00022741"/>
    </source>
</evidence>
<evidence type="ECO:0000256" key="1">
    <source>
        <dbReference type="ARBA" id="ARBA00004496"/>
    </source>
</evidence>
<comment type="similarity">
    <text evidence="2">Belongs to the TsaE family.</text>
</comment>
<evidence type="ECO:0000256" key="6">
    <source>
        <dbReference type="ARBA" id="ARBA00022723"/>
    </source>
</evidence>
<dbReference type="GO" id="GO:0005524">
    <property type="term" value="F:ATP binding"/>
    <property type="evidence" value="ECO:0007669"/>
    <property type="project" value="UniProtKB-KW"/>
</dbReference>
<evidence type="ECO:0000256" key="8">
    <source>
        <dbReference type="ARBA" id="ARBA00022840"/>
    </source>
</evidence>
<accession>A0A1T5MF26</accession>
<dbReference type="AlphaFoldDB" id="A0A1T5MF26"/>
<organism evidence="11 12">
    <name type="scientific">Ohtaekwangia koreensis</name>
    <dbReference type="NCBI Taxonomy" id="688867"/>
    <lineage>
        <taxon>Bacteria</taxon>
        <taxon>Pseudomonadati</taxon>
        <taxon>Bacteroidota</taxon>
        <taxon>Cytophagia</taxon>
        <taxon>Cytophagales</taxon>
        <taxon>Fulvivirgaceae</taxon>
        <taxon>Ohtaekwangia</taxon>
    </lineage>
</organism>
<sequence length="152" mass="17200">MIKEGMVYQGVSLETLDTIAQEIVKTWSGPPVWLFHGEMGAGKTTLIKAICRSWKVTDVMSSPTFSIVNEYETEGGEKIYHFDFYRIKNEAEAWDIGTEEYFYSGNRCLVEWPEKIPSLIPAAYAAVSIAIENNTQRTIAISVHDGKEENRI</sequence>
<gene>
    <name evidence="11" type="ORF">SAMN05660236_5161</name>
</gene>
<keyword evidence="4" id="KW-0963">Cytoplasm</keyword>
<dbReference type="GO" id="GO:0046872">
    <property type="term" value="F:metal ion binding"/>
    <property type="evidence" value="ECO:0007669"/>
    <property type="project" value="UniProtKB-KW"/>
</dbReference>
<dbReference type="InterPro" id="IPR003442">
    <property type="entry name" value="T6A_TsaE"/>
</dbReference>
<proteinExistence type="inferred from homology"/>
<evidence type="ECO:0000256" key="2">
    <source>
        <dbReference type="ARBA" id="ARBA00007599"/>
    </source>
</evidence>
<keyword evidence="12" id="KW-1185">Reference proteome</keyword>
<evidence type="ECO:0000313" key="11">
    <source>
        <dbReference type="EMBL" id="SKC86489.1"/>
    </source>
</evidence>
<keyword evidence="7" id="KW-0547">Nucleotide-binding</keyword>
<dbReference type="Proteomes" id="UP000190961">
    <property type="component" value="Unassembled WGS sequence"/>
</dbReference>
<dbReference type="RefSeq" id="WP_245840776.1">
    <property type="nucleotide sequence ID" value="NZ_FUZU01000004.1"/>
</dbReference>
<evidence type="ECO:0000256" key="9">
    <source>
        <dbReference type="ARBA" id="ARBA00022842"/>
    </source>
</evidence>
<dbReference type="PANTHER" id="PTHR33540">
    <property type="entry name" value="TRNA THREONYLCARBAMOYLADENOSINE BIOSYNTHESIS PROTEIN TSAE"/>
    <property type="match status" value="1"/>
</dbReference>
<name>A0A1T5MF26_9BACT</name>
<evidence type="ECO:0000313" key="12">
    <source>
        <dbReference type="Proteomes" id="UP000190961"/>
    </source>
</evidence>
<dbReference type="SUPFAM" id="SSF52540">
    <property type="entry name" value="P-loop containing nucleoside triphosphate hydrolases"/>
    <property type="match status" value="1"/>
</dbReference>
<dbReference type="GO" id="GO:0002949">
    <property type="term" value="P:tRNA threonylcarbamoyladenosine modification"/>
    <property type="evidence" value="ECO:0007669"/>
    <property type="project" value="InterPro"/>
</dbReference>
<keyword evidence="5" id="KW-0819">tRNA processing</keyword>